<evidence type="ECO:0000259" key="6">
    <source>
        <dbReference type="PROSITE" id="PS50937"/>
    </source>
</evidence>
<keyword evidence="1" id="KW-0678">Repressor</keyword>
<feature type="compositionally biased region" description="Low complexity" evidence="5">
    <location>
        <begin position="93"/>
        <end position="104"/>
    </location>
</feature>
<evidence type="ECO:0000313" key="7">
    <source>
        <dbReference type="EMBL" id="MCC2229669.1"/>
    </source>
</evidence>
<evidence type="ECO:0000256" key="3">
    <source>
        <dbReference type="ARBA" id="ARBA00023125"/>
    </source>
</evidence>
<feature type="region of interest" description="Disordered" evidence="5">
    <location>
        <begin position="185"/>
        <end position="218"/>
    </location>
</feature>
<protein>
    <submittedName>
        <fullName evidence="7">Helix-turn-helix domain-containing protein</fullName>
    </submittedName>
</protein>
<dbReference type="GO" id="GO:0003677">
    <property type="term" value="F:DNA binding"/>
    <property type="evidence" value="ECO:0007669"/>
    <property type="project" value="UniProtKB-KW"/>
</dbReference>
<organism evidence="7 8">
    <name type="scientific">Hominifimenecus microfluidus</name>
    <dbReference type="NCBI Taxonomy" id="2885348"/>
    <lineage>
        <taxon>Bacteria</taxon>
        <taxon>Bacillati</taxon>
        <taxon>Bacillota</taxon>
        <taxon>Clostridia</taxon>
        <taxon>Lachnospirales</taxon>
        <taxon>Lachnospiraceae</taxon>
        <taxon>Hominifimenecus</taxon>
    </lineage>
</organism>
<feature type="domain" description="HTH merR-type" evidence="6">
    <location>
        <begin position="5"/>
        <end position="73"/>
    </location>
</feature>
<feature type="compositionally biased region" description="Basic residues" evidence="5">
    <location>
        <begin position="203"/>
        <end position="212"/>
    </location>
</feature>
<dbReference type="SUPFAM" id="SSF46955">
    <property type="entry name" value="Putative DNA-binding domain"/>
    <property type="match status" value="1"/>
</dbReference>
<sequence length="218" mass="24988">MEEQRYLISEASRKTGTEAHVLRYWEEELALKIPRNELGHRYYTESHIELFQEIQELKNKGYSLKAIRDILVGNELVGEEDLEPDPAYSEGEAAPSDASASLPDNPELSEENLQIIQARKLEQFQNLMTDIVTEALARNNPALSHEVGSQVGDKLAKELNYAMREREDLEEARFKRLDEALRDMQKNNKSRAEAAAAQAPVVKLKKKRRWGRKLPDSE</sequence>
<keyword evidence="8" id="KW-1185">Reference proteome</keyword>
<dbReference type="PROSITE" id="PS50937">
    <property type="entry name" value="HTH_MERR_2"/>
    <property type="match status" value="1"/>
</dbReference>
<dbReference type="PANTHER" id="PTHR30204">
    <property type="entry name" value="REDOX-CYCLING DRUG-SENSING TRANSCRIPTIONAL ACTIVATOR SOXR"/>
    <property type="match status" value="1"/>
</dbReference>
<dbReference type="Gene3D" id="1.10.1660.10">
    <property type="match status" value="1"/>
</dbReference>
<dbReference type="GO" id="GO:0003700">
    <property type="term" value="F:DNA-binding transcription factor activity"/>
    <property type="evidence" value="ECO:0007669"/>
    <property type="project" value="InterPro"/>
</dbReference>
<dbReference type="Proteomes" id="UP001198182">
    <property type="component" value="Unassembled WGS sequence"/>
</dbReference>
<dbReference type="Pfam" id="PF13411">
    <property type="entry name" value="MerR_1"/>
    <property type="match status" value="1"/>
</dbReference>
<dbReference type="SMART" id="SM00422">
    <property type="entry name" value="HTH_MERR"/>
    <property type="match status" value="1"/>
</dbReference>
<dbReference type="InterPro" id="IPR009061">
    <property type="entry name" value="DNA-bd_dom_put_sf"/>
</dbReference>
<accession>A0AAE3E7Y3</accession>
<feature type="region of interest" description="Disordered" evidence="5">
    <location>
        <begin position="81"/>
        <end position="106"/>
    </location>
</feature>
<evidence type="ECO:0000256" key="2">
    <source>
        <dbReference type="ARBA" id="ARBA00023015"/>
    </source>
</evidence>
<dbReference type="CDD" id="cd04764">
    <property type="entry name" value="HTH_MlrA-like_sg1"/>
    <property type="match status" value="1"/>
</dbReference>
<dbReference type="InterPro" id="IPR047057">
    <property type="entry name" value="MerR_fam"/>
</dbReference>
<dbReference type="EMBL" id="JAJEQR010000003">
    <property type="protein sequence ID" value="MCC2229669.1"/>
    <property type="molecule type" value="Genomic_DNA"/>
</dbReference>
<keyword evidence="3" id="KW-0238">DNA-binding</keyword>
<reference evidence="7" key="1">
    <citation type="submission" date="2021-10" db="EMBL/GenBank/DDBJ databases">
        <title>Anaerobic single-cell dispensing facilitates the cultivation of human gut bacteria.</title>
        <authorList>
            <person name="Afrizal A."/>
        </authorList>
    </citation>
    <scope>NUCLEOTIDE SEQUENCE</scope>
    <source>
        <strain evidence="7">CLA-AA-H215</strain>
    </source>
</reference>
<keyword evidence="4" id="KW-0804">Transcription</keyword>
<dbReference type="AlphaFoldDB" id="A0AAE3E7Y3"/>
<keyword evidence="2" id="KW-0805">Transcription regulation</keyword>
<name>A0AAE3E7Y3_9FIRM</name>
<evidence type="ECO:0000313" key="8">
    <source>
        <dbReference type="Proteomes" id="UP001198182"/>
    </source>
</evidence>
<dbReference type="PANTHER" id="PTHR30204:SF69">
    <property type="entry name" value="MERR-FAMILY TRANSCRIPTIONAL REGULATOR"/>
    <property type="match status" value="1"/>
</dbReference>
<gene>
    <name evidence="7" type="ORF">LKD81_01455</name>
</gene>
<proteinExistence type="predicted"/>
<feature type="compositionally biased region" description="Low complexity" evidence="5">
    <location>
        <begin position="193"/>
        <end position="202"/>
    </location>
</feature>
<dbReference type="RefSeq" id="WP_308452456.1">
    <property type="nucleotide sequence ID" value="NZ_JAJEQR010000003.1"/>
</dbReference>
<dbReference type="InterPro" id="IPR000551">
    <property type="entry name" value="MerR-type_HTH_dom"/>
</dbReference>
<evidence type="ECO:0000256" key="5">
    <source>
        <dbReference type="SAM" id="MobiDB-lite"/>
    </source>
</evidence>
<evidence type="ECO:0000256" key="1">
    <source>
        <dbReference type="ARBA" id="ARBA00022491"/>
    </source>
</evidence>
<comment type="caution">
    <text evidence="7">The sequence shown here is derived from an EMBL/GenBank/DDBJ whole genome shotgun (WGS) entry which is preliminary data.</text>
</comment>
<evidence type="ECO:0000256" key="4">
    <source>
        <dbReference type="ARBA" id="ARBA00023163"/>
    </source>
</evidence>